<proteinExistence type="inferred from homology"/>
<reference evidence="3" key="1">
    <citation type="submission" date="2022-07" db="EMBL/GenBank/DDBJ databases">
        <title>Genome Sequence of Agrocybe chaxingu.</title>
        <authorList>
            <person name="Buettner E."/>
        </authorList>
    </citation>
    <scope>NUCLEOTIDE SEQUENCE</scope>
    <source>
        <strain evidence="3">MP-N11</strain>
    </source>
</reference>
<dbReference type="InterPro" id="IPR036691">
    <property type="entry name" value="Endo/exonu/phosph_ase_sf"/>
</dbReference>
<dbReference type="PANTHER" id="PTHR12121">
    <property type="entry name" value="CARBON CATABOLITE REPRESSOR PROTEIN 4"/>
    <property type="match status" value="1"/>
</dbReference>
<comment type="caution">
    <text evidence="3">The sequence shown here is derived from an EMBL/GenBank/DDBJ whole genome shotgun (WGS) entry which is preliminary data.</text>
</comment>
<sequence>MRGSGIMIREAAAFRDKLSVAHWPCVLAGDFNFTPSDPAYSLAIGDDLLPEQEQIVHPSRVVHSSLDPSVLLNLPATPIGADEDDVEAVDPDRVITNARPAKPEDGLLTIPEIVAWFRKLPRLRSAYSDGIAAARGHGYDLPTFGTRAQPPTGRRGSEEPEYTSYTYYWKFSADYIFFIDPPTISGSVTGLLAPLTTAELEPGIPKLGVSGSDHTVLVTELNW</sequence>
<dbReference type="OrthoDB" id="428734at2759"/>
<comment type="similarity">
    <text evidence="1">Belongs to the CCR4/nocturin family.</text>
</comment>
<accession>A0A9W8KB56</accession>
<dbReference type="AlphaFoldDB" id="A0A9W8KB56"/>
<organism evidence="3 4">
    <name type="scientific">Agrocybe chaxingu</name>
    <dbReference type="NCBI Taxonomy" id="84603"/>
    <lineage>
        <taxon>Eukaryota</taxon>
        <taxon>Fungi</taxon>
        <taxon>Dikarya</taxon>
        <taxon>Basidiomycota</taxon>
        <taxon>Agaricomycotina</taxon>
        <taxon>Agaricomycetes</taxon>
        <taxon>Agaricomycetidae</taxon>
        <taxon>Agaricales</taxon>
        <taxon>Agaricineae</taxon>
        <taxon>Strophariaceae</taxon>
        <taxon>Agrocybe</taxon>
    </lineage>
</organism>
<evidence type="ECO:0000313" key="3">
    <source>
        <dbReference type="EMBL" id="KAJ3514377.1"/>
    </source>
</evidence>
<evidence type="ECO:0008006" key="5">
    <source>
        <dbReference type="Google" id="ProtNLM"/>
    </source>
</evidence>
<dbReference type="SUPFAM" id="SSF56219">
    <property type="entry name" value="DNase I-like"/>
    <property type="match status" value="1"/>
</dbReference>
<keyword evidence="4" id="KW-1185">Reference proteome</keyword>
<dbReference type="GO" id="GO:0000175">
    <property type="term" value="F:3'-5'-RNA exonuclease activity"/>
    <property type="evidence" value="ECO:0007669"/>
    <property type="project" value="TreeGrafter"/>
</dbReference>
<protein>
    <recommendedName>
        <fullName evidence="5">Endonuclease/exonuclease/phosphatase domain-containing protein</fullName>
    </recommendedName>
</protein>
<name>A0A9W8KB56_9AGAR</name>
<dbReference type="Gene3D" id="3.60.10.10">
    <property type="entry name" value="Endonuclease/exonuclease/phosphatase"/>
    <property type="match status" value="1"/>
</dbReference>
<evidence type="ECO:0000313" key="4">
    <source>
        <dbReference type="Proteomes" id="UP001148786"/>
    </source>
</evidence>
<dbReference type="InterPro" id="IPR050410">
    <property type="entry name" value="CCR4/nocturin_mRNA_transcr"/>
</dbReference>
<evidence type="ECO:0000256" key="1">
    <source>
        <dbReference type="ARBA" id="ARBA00010774"/>
    </source>
</evidence>
<keyword evidence="2" id="KW-0378">Hydrolase</keyword>
<evidence type="ECO:0000256" key="2">
    <source>
        <dbReference type="ARBA" id="ARBA00022801"/>
    </source>
</evidence>
<dbReference type="PANTHER" id="PTHR12121:SF45">
    <property type="entry name" value="NOCTURNIN"/>
    <property type="match status" value="1"/>
</dbReference>
<dbReference type="EMBL" id="JANKHO010000148">
    <property type="protein sequence ID" value="KAJ3514377.1"/>
    <property type="molecule type" value="Genomic_DNA"/>
</dbReference>
<dbReference type="Proteomes" id="UP001148786">
    <property type="component" value="Unassembled WGS sequence"/>
</dbReference>
<dbReference type="GO" id="GO:0006139">
    <property type="term" value="P:nucleobase-containing compound metabolic process"/>
    <property type="evidence" value="ECO:0007669"/>
    <property type="project" value="UniProtKB-ARBA"/>
</dbReference>
<gene>
    <name evidence="3" type="ORF">NLJ89_g2416</name>
</gene>